<dbReference type="PANTHER" id="PTHR37353">
    <property type="entry name" value="RIKEN CDNA 4921517D22 GENE"/>
    <property type="match status" value="1"/>
</dbReference>
<dbReference type="Ensembl" id="ENSSSUT00005015660.1">
    <property type="protein sequence ID" value="ENSSSUP00005013722.1"/>
    <property type="gene ID" value="ENSSSUG00005008797.1"/>
</dbReference>
<dbReference type="InterPro" id="IPR040022">
    <property type="entry name" value="C9orf153-like"/>
</dbReference>
<keyword evidence="2" id="KW-1185">Reference proteome</keyword>
<organism evidence="1 2">
    <name type="scientific">Suricata suricatta</name>
    <name type="common">Meerkat</name>
    <dbReference type="NCBI Taxonomy" id="37032"/>
    <lineage>
        <taxon>Eukaryota</taxon>
        <taxon>Metazoa</taxon>
        <taxon>Chordata</taxon>
        <taxon>Craniata</taxon>
        <taxon>Vertebrata</taxon>
        <taxon>Euteleostomi</taxon>
        <taxon>Mammalia</taxon>
        <taxon>Eutheria</taxon>
        <taxon>Laurasiatheria</taxon>
        <taxon>Carnivora</taxon>
        <taxon>Feliformia</taxon>
        <taxon>Herpestidae</taxon>
        <taxon>Suricata</taxon>
    </lineage>
</organism>
<accession>A0A673TK99</accession>
<dbReference type="PANTHER" id="PTHR37353:SF1">
    <property type="entry name" value="RIKEN CDNA 4921517D22 GENE"/>
    <property type="match status" value="1"/>
</dbReference>
<reference evidence="1" key="3">
    <citation type="submission" date="2025-09" db="UniProtKB">
        <authorList>
            <consortium name="Ensembl"/>
        </authorList>
    </citation>
    <scope>IDENTIFICATION</scope>
</reference>
<name>A0A673TK99_SURSU</name>
<dbReference type="Pfam" id="PF17673">
    <property type="entry name" value="DUF5532"/>
    <property type="match status" value="1"/>
</dbReference>
<reference evidence="1" key="2">
    <citation type="submission" date="2025-08" db="UniProtKB">
        <authorList>
            <consortium name="Ensembl"/>
        </authorList>
    </citation>
    <scope>IDENTIFICATION</scope>
</reference>
<gene>
    <name evidence="1" type="primary">C13H9orf153</name>
</gene>
<dbReference type="AlphaFoldDB" id="A0A673TK99"/>
<dbReference type="Proteomes" id="UP000472268">
    <property type="component" value="Chromosome 13"/>
</dbReference>
<evidence type="ECO:0000313" key="1">
    <source>
        <dbReference type="Ensembl" id="ENSSSUP00005013722.1"/>
    </source>
</evidence>
<sequence>MLLNGDTDPTADETADKSLRCSLPEFYAFLENFNKESKNSTLKKTHGISPSEAQKMLCQNLNTMSLPRGTAVREQDLWSIFMCTVVRKEEEKPESMTELLYQSLLTIPPSPVEGLSKSQQRLLKCGIPPPAHTFPYEILIDHSSTSSPPPTEKTQGINILHRLGISRIMPKNFIFEHRIAKYRLIDPEKQFMDLRDLEWRYYKGIVKWKRSTLDSFINIKYDSEKRFVESQGMPGVISPPLVYRSLVIYPQVDYPKNTTSLKNM</sequence>
<protein>
    <submittedName>
        <fullName evidence="1">Chromosome 9 open reading frame 153</fullName>
    </submittedName>
</protein>
<evidence type="ECO:0000313" key="2">
    <source>
        <dbReference type="Proteomes" id="UP000472268"/>
    </source>
</evidence>
<dbReference type="OMA" id="DLEWRYY"/>
<proteinExistence type="predicted"/>
<reference evidence="1 2" key="1">
    <citation type="submission" date="2019-05" db="EMBL/GenBank/DDBJ databases">
        <title>A Chromosome-scale Meerkat (S. suricatta) Genome Assembly.</title>
        <authorList>
            <person name="Dudchenko O."/>
            <person name="Lieberman Aiden E."/>
            <person name="Tung J."/>
            <person name="Barreiro L.B."/>
            <person name="Clutton-Brock T.H."/>
        </authorList>
    </citation>
    <scope>NUCLEOTIDE SEQUENCE [LARGE SCALE GENOMIC DNA]</scope>
</reference>